<organism evidence="3 4">
    <name type="scientific">Brassica cretica</name>
    <name type="common">Mustard</name>
    <dbReference type="NCBI Taxonomy" id="69181"/>
    <lineage>
        <taxon>Eukaryota</taxon>
        <taxon>Viridiplantae</taxon>
        <taxon>Streptophyta</taxon>
        <taxon>Embryophyta</taxon>
        <taxon>Tracheophyta</taxon>
        <taxon>Spermatophyta</taxon>
        <taxon>Magnoliopsida</taxon>
        <taxon>eudicotyledons</taxon>
        <taxon>Gunneridae</taxon>
        <taxon>Pentapetalae</taxon>
        <taxon>rosids</taxon>
        <taxon>malvids</taxon>
        <taxon>Brassicales</taxon>
        <taxon>Brassicaceae</taxon>
        <taxon>Brassiceae</taxon>
        <taxon>Brassica</taxon>
    </lineage>
</organism>
<gene>
    <name evidence="3" type="ORF">DY000_02025448</name>
</gene>
<dbReference type="CDD" id="cd06222">
    <property type="entry name" value="RNase_H_like"/>
    <property type="match status" value="1"/>
</dbReference>
<dbReference type="EMBL" id="QGKV02000299">
    <property type="protein sequence ID" value="KAF3598060.1"/>
    <property type="molecule type" value="Genomic_DNA"/>
</dbReference>
<dbReference type="InterPro" id="IPR002156">
    <property type="entry name" value="RNaseH_domain"/>
</dbReference>
<proteinExistence type="predicted"/>
<feature type="region of interest" description="Disordered" evidence="1">
    <location>
        <begin position="16"/>
        <end position="35"/>
    </location>
</feature>
<keyword evidence="4" id="KW-1185">Reference proteome</keyword>
<dbReference type="Pfam" id="PF13456">
    <property type="entry name" value="RVT_3"/>
    <property type="match status" value="1"/>
</dbReference>
<dbReference type="PANTHER" id="PTHR47074:SF49">
    <property type="entry name" value="POLYNUCLEOTIDYL TRANSFERASE, RIBONUCLEASE H-LIKE SUPERFAMILY PROTEIN"/>
    <property type="match status" value="1"/>
</dbReference>
<protein>
    <recommendedName>
        <fullName evidence="2">RNase H type-1 domain-containing protein</fullName>
    </recommendedName>
</protein>
<sequence length="171" mass="18758">MISKALTDAREWKLAQLPSNPQPPKPLIRSEPSPNRDELTPIFTDAVWNSTTGQAGLGWVFDDPASPSHHHATSTLVASPLLAESLAVHAAITSALSCEMNSIKILSDSQTLINTINRRSMNLEIFGVLQDIYLLSSSFKSIKFEFVVRSKNVQADSLAKQALWALNSFII</sequence>
<evidence type="ECO:0000313" key="3">
    <source>
        <dbReference type="EMBL" id="KAF3598060.1"/>
    </source>
</evidence>
<dbReference type="Proteomes" id="UP000266723">
    <property type="component" value="Unassembled WGS sequence"/>
</dbReference>
<dbReference type="InterPro" id="IPR012337">
    <property type="entry name" value="RNaseH-like_sf"/>
</dbReference>
<dbReference type="InterPro" id="IPR052929">
    <property type="entry name" value="RNase_H-like_EbsB-rel"/>
</dbReference>
<dbReference type="Gene3D" id="3.30.420.10">
    <property type="entry name" value="Ribonuclease H-like superfamily/Ribonuclease H"/>
    <property type="match status" value="1"/>
</dbReference>
<dbReference type="SUPFAM" id="SSF53098">
    <property type="entry name" value="Ribonuclease H-like"/>
    <property type="match status" value="1"/>
</dbReference>
<evidence type="ECO:0000259" key="2">
    <source>
        <dbReference type="Pfam" id="PF13456"/>
    </source>
</evidence>
<evidence type="ECO:0000313" key="4">
    <source>
        <dbReference type="Proteomes" id="UP000266723"/>
    </source>
</evidence>
<dbReference type="InterPro" id="IPR036397">
    <property type="entry name" value="RNaseH_sf"/>
</dbReference>
<feature type="domain" description="RNase H type-1" evidence="2">
    <location>
        <begin position="44"/>
        <end position="162"/>
    </location>
</feature>
<name>A0ABQ7ENW6_BRACR</name>
<dbReference type="InterPro" id="IPR044730">
    <property type="entry name" value="RNase_H-like_dom_plant"/>
</dbReference>
<reference evidence="3 4" key="1">
    <citation type="journal article" date="2020" name="BMC Genomics">
        <title>Intraspecific diversification of the crop wild relative Brassica cretica Lam. using demographic model selection.</title>
        <authorList>
            <person name="Kioukis A."/>
            <person name="Michalopoulou V.A."/>
            <person name="Briers L."/>
            <person name="Pirintsos S."/>
            <person name="Studholme D.J."/>
            <person name="Pavlidis P."/>
            <person name="Sarris P.F."/>
        </authorList>
    </citation>
    <scope>NUCLEOTIDE SEQUENCE [LARGE SCALE GENOMIC DNA]</scope>
    <source>
        <strain evidence="4">cv. PFS-1207/04</strain>
    </source>
</reference>
<dbReference type="PANTHER" id="PTHR47074">
    <property type="entry name" value="BNAC02G40300D PROTEIN"/>
    <property type="match status" value="1"/>
</dbReference>
<evidence type="ECO:0000256" key="1">
    <source>
        <dbReference type="SAM" id="MobiDB-lite"/>
    </source>
</evidence>
<comment type="caution">
    <text evidence="3">The sequence shown here is derived from an EMBL/GenBank/DDBJ whole genome shotgun (WGS) entry which is preliminary data.</text>
</comment>
<accession>A0ABQ7ENW6</accession>